<name>A0A5J5F2F3_9PEZI</name>
<comment type="caution">
    <text evidence="1">The sequence shown here is derived from an EMBL/GenBank/DDBJ whole genome shotgun (WGS) entry which is preliminary data.</text>
</comment>
<sequence length="266" mass="29834">MPCPINSEDEQTTENDEISVLLGGLRGMDNQDDNNGIPRYCWDENHQSTLHHHIRPPMPLSVAQLIKLNAYLNGLDLMLPLTVNLSAEIRGGGRTKNARKDDSLTNVKVDIWQKCLLHDPSAPQSLYQSYIRSAAYEKAGARDSTYVRYELIQEKVDTNGRPVCCTVGKFGRVLFFCEFNGWQPSTRAPYHLLLAWVEEVPVVGEVMAAGTLYHIKESPTRAINDSSDLRYFINVDSISCLTGIVSVTVHDGKSARYIIEKDSCFL</sequence>
<proteinExistence type="predicted"/>
<dbReference type="Proteomes" id="UP000326924">
    <property type="component" value="Unassembled WGS sequence"/>
</dbReference>
<reference evidence="1 2" key="1">
    <citation type="submission" date="2019-09" db="EMBL/GenBank/DDBJ databases">
        <title>Draft genome of the ectomycorrhizal ascomycete Sphaerosporella brunnea.</title>
        <authorList>
            <consortium name="DOE Joint Genome Institute"/>
            <person name="Benucci G.M."/>
            <person name="Marozzi G."/>
            <person name="Antonielli L."/>
            <person name="Sanchez S."/>
            <person name="Marco P."/>
            <person name="Wang X."/>
            <person name="Falini L.B."/>
            <person name="Barry K."/>
            <person name="Haridas S."/>
            <person name="Lipzen A."/>
            <person name="Labutti K."/>
            <person name="Grigoriev I.V."/>
            <person name="Murat C."/>
            <person name="Martin F."/>
            <person name="Albertini E."/>
            <person name="Donnini D."/>
            <person name="Bonito G."/>
        </authorList>
    </citation>
    <scope>NUCLEOTIDE SEQUENCE [LARGE SCALE GENOMIC DNA]</scope>
    <source>
        <strain evidence="1 2">Sb_GMNB300</strain>
    </source>
</reference>
<dbReference type="InParanoid" id="A0A5J5F2F3"/>
<evidence type="ECO:0000313" key="2">
    <source>
        <dbReference type="Proteomes" id="UP000326924"/>
    </source>
</evidence>
<dbReference type="EMBL" id="VXIS01000050">
    <property type="protein sequence ID" value="KAA8910088.1"/>
    <property type="molecule type" value="Genomic_DNA"/>
</dbReference>
<gene>
    <name evidence="1" type="ORF">FN846DRAFT_1007098</name>
</gene>
<protein>
    <submittedName>
        <fullName evidence="1">Uncharacterized protein</fullName>
    </submittedName>
</protein>
<evidence type="ECO:0000313" key="1">
    <source>
        <dbReference type="EMBL" id="KAA8910088.1"/>
    </source>
</evidence>
<organism evidence="1 2">
    <name type="scientific">Sphaerosporella brunnea</name>
    <dbReference type="NCBI Taxonomy" id="1250544"/>
    <lineage>
        <taxon>Eukaryota</taxon>
        <taxon>Fungi</taxon>
        <taxon>Dikarya</taxon>
        <taxon>Ascomycota</taxon>
        <taxon>Pezizomycotina</taxon>
        <taxon>Pezizomycetes</taxon>
        <taxon>Pezizales</taxon>
        <taxon>Pyronemataceae</taxon>
        <taxon>Sphaerosporella</taxon>
    </lineage>
</organism>
<accession>A0A5J5F2F3</accession>
<dbReference type="AlphaFoldDB" id="A0A5J5F2F3"/>
<keyword evidence="2" id="KW-1185">Reference proteome</keyword>